<dbReference type="InParanoid" id="A0A4V3SIF6"/>
<organism evidence="2 3">
    <name type="scientific">Ascodesmis nigricans</name>
    <dbReference type="NCBI Taxonomy" id="341454"/>
    <lineage>
        <taxon>Eukaryota</taxon>
        <taxon>Fungi</taxon>
        <taxon>Dikarya</taxon>
        <taxon>Ascomycota</taxon>
        <taxon>Pezizomycotina</taxon>
        <taxon>Pezizomycetes</taxon>
        <taxon>Pezizales</taxon>
        <taxon>Ascodesmidaceae</taxon>
        <taxon>Ascodesmis</taxon>
    </lineage>
</organism>
<evidence type="ECO:0000313" key="2">
    <source>
        <dbReference type="EMBL" id="TGZ79875.1"/>
    </source>
</evidence>
<dbReference type="Proteomes" id="UP000298138">
    <property type="component" value="Unassembled WGS sequence"/>
</dbReference>
<feature type="compositionally biased region" description="Low complexity" evidence="1">
    <location>
        <begin position="21"/>
        <end position="57"/>
    </location>
</feature>
<evidence type="ECO:0000313" key="3">
    <source>
        <dbReference type="Proteomes" id="UP000298138"/>
    </source>
</evidence>
<feature type="region of interest" description="Disordered" evidence="1">
    <location>
        <begin position="86"/>
        <end position="136"/>
    </location>
</feature>
<dbReference type="EMBL" id="ML220128">
    <property type="protein sequence ID" value="TGZ79875.1"/>
    <property type="molecule type" value="Genomic_DNA"/>
</dbReference>
<evidence type="ECO:0000256" key="1">
    <source>
        <dbReference type="SAM" id="MobiDB-lite"/>
    </source>
</evidence>
<feature type="region of interest" description="Disordered" evidence="1">
    <location>
        <begin position="11"/>
        <end position="61"/>
    </location>
</feature>
<reference evidence="2 3" key="1">
    <citation type="submission" date="2019-04" db="EMBL/GenBank/DDBJ databases">
        <title>Comparative genomics and transcriptomics to analyze fruiting body development in filamentous ascomycetes.</title>
        <authorList>
            <consortium name="DOE Joint Genome Institute"/>
            <person name="Lutkenhaus R."/>
            <person name="Traeger S."/>
            <person name="Breuer J."/>
            <person name="Kuo A."/>
            <person name="Lipzen A."/>
            <person name="Pangilinan J."/>
            <person name="Dilworth D."/>
            <person name="Sandor L."/>
            <person name="Poggeler S."/>
            <person name="Barry K."/>
            <person name="Grigoriev I.V."/>
            <person name="Nowrousian M."/>
        </authorList>
    </citation>
    <scope>NUCLEOTIDE SEQUENCE [LARGE SCALE GENOMIC DNA]</scope>
    <source>
        <strain evidence="2 3">CBS 389.68</strain>
    </source>
</reference>
<protein>
    <submittedName>
        <fullName evidence="2">Uncharacterized protein</fullName>
    </submittedName>
</protein>
<accession>A0A4V3SIF6</accession>
<feature type="compositionally biased region" description="Low complexity" evidence="1">
    <location>
        <begin position="119"/>
        <end position="136"/>
    </location>
</feature>
<dbReference type="AlphaFoldDB" id="A0A4V3SIF6"/>
<feature type="compositionally biased region" description="Pro residues" evidence="1">
    <location>
        <begin position="91"/>
        <end position="104"/>
    </location>
</feature>
<gene>
    <name evidence="2" type="ORF">EX30DRAFT_70971</name>
</gene>
<name>A0A4V3SIF6_9PEZI</name>
<keyword evidence="3" id="KW-1185">Reference proteome</keyword>
<proteinExistence type="predicted"/>
<sequence>MPRCAAHLLLHHHPTSSQTNLPTSPTALSPLSSSTPITTHSTPSPLHPLSSDSSRPLTTATPLPRIGPASCLVCYSTCLSPPNLLHATTPSPTPRHPATAPPNSPKTRPGRLPSPARYPSAPLSLRSPRSSRPLSLLSKQSVVVTSLVAQKSSTCYTSSIQTGTHSAFCLTNLWPRGKRGARFR</sequence>